<protein>
    <submittedName>
        <fullName evidence="3">Uncharacterized protein</fullName>
    </submittedName>
</protein>
<evidence type="ECO:0000256" key="1">
    <source>
        <dbReference type="SAM" id="Coils"/>
    </source>
</evidence>
<feature type="coiled-coil region" evidence="1">
    <location>
        <begin position="109"/>
        <end position="178"/>
    </location>
</feature>
<sequence length="199" mass="22205">MDPAGSSDRRRGPRSGVFRGARPAPTARSWPVRLLGTWYLGGGKTQRVRRILRGTQTRQEDETEVVDERRRDDAGVGAGVGGQHRSFFFGEETRRSRRSAGVQDVQALQAKVGSNLQEQERALEELEALQAKVGSNLQGQERALEELEALQAKVGSNLQEQERALQELEAGLQADLHRAQIRELFSQRAVDICRENFAD</sequence>
<organism evidence="3 4">
    <name type="scientific">Durusdinium trenchii</name>
    <dbReference type="NCBI Taxonomy" id="1381693"/>
    <lineage>
        <taxon>Eukaryota</taxon>
        <taxon>Sar</taxon>
        <taxon>Alveolata</taxon>
        <taxon>Dinophyceae</taxon>
        <taxon>Suessiales</taxon>
        <taxon>Symbiodiniaceae</taxon>
        <taxon>Durusdinium</taxon>
    </lineage>
</organism>
<keyword evidence="4" id="KW-1185">Reference proteome</keyword>
<gene>
    <name evidence="3" type="ORF">SCF082_LOCUS19131</name>
</gene>
<reference evidence="3 4" key="1">
    <citation type="submission" date="2024-02" db="EMBL/GenBank/DDBJ databases">
        <authorList>
            <person name="Chen Y."/>
            <person name="Shah S."/>
            <person name="Dougan E. K."/>
            <person name="Thang M."/>
            <person name="Chan C."/>
        </authorList>
    </citation>
    <scope>NUCLEOTIDE SEQUENCE [LARGE SCALE GENOMIC DNA]</scope>
</reference>
<accession>A0ABP0KTN1</accession>
<dbReference type="Proteomes" id="UP001642464">
    <property type="component" value="Unassembled WGS sequence"/>
</dbReference>
<feature type="region of interest" description="Disordered" evidence="2">
    <location>
        <begin position="1"/>
        <end position="26"/>
    </location>
</feature>
<comment type="caution">
    <text evidence="3">The sequence shown here is derived from an EMBL/GenBank/DDBJ whole genome shotgun (WGS) entry which is preliminary data.</text>
</comment>
<proteinExistence type="predicted"/>
<dbReference type="EMBL" id="CAXAMM010013002">
    <property type="protein sequence ID" value="CAK9030239.1"/>
    <property type="molecule type" value="Genomic_DNA"/>
</dbReference>
<evidence type="ECO:0000313" key="3">
    <source>
        <dbReference type="EMBL" id="CAK9030239.1"/>
    </source>
</evidence>
<evidence type="ECO:0000313" key="4">
    <source>
        <dbReference type="Proteomes" id="UP001642464"/>
    </source>
</evidence>
<evidence type="ECO:0000256" key="2">
    <source>
        <dbReference type="SAM" id="MobiDB-lite"/>
    </source>
</evidence>
<name>A0ABP0KTN1_9DINO</name>
<keyword evidence="1" id="KW-0175">Coiled coil</keyword>